<protein>
    <submittedName>
        <fullName evidence="4">Uncharacterized mitochondrial protein-like protein</fullName>
    </submittedName>
</protein>
<feature type="compositionally biased region" description="Polar residues" evidence="2">
    <location>
        <begin position="337"/>
        <end position="361"/>
    </location>
</feature>
<feature type="region of interest" description="Disordered" evidence="2">
    <location>
        <begin position="488"/>
        <end position="509"/>
    </location>
</feature>
<dbReference type="Proteomes" id="UP001151760">
    <property type="component" value="Unassembled WGS sequence"/>
</dbReference>
<feature type="domain" description="Reverse transcriptase Ty1/copia-type" evidence="3">
    <location>
        <begin position="37"/>
        <end position="88"/>
    </location>
</feature>
<evidence type="ECO:0000313" key="5">
    <source>
        <dbReference type="Proteomes" id="UP001151760"/>
    </source>
</evidence>
<keyword evidence="1" id="KW-0175">Coiled coil</keyword>
<feature type="coiled-coil region" evidence="1">
    <location>
        <begin position="533"/>
        <end position="592"/>
    </location>
</feature>
<feature type="compositionally biased region" description="Low complexity" evidence="2">
    <location>
        <begin position="491"/>
        <end position="505"/>
    </location>
</feature>
<evidence type="ECO:0000259" key="3">
    <source>
        <dbReference type="Pfam" id="PF07727"/>
    </source>
</evidence>
<accession>A0ABQ5A9W3</accession>
<keyword evidence="5" id="KW-1185">Reference proteome</keyword>
<feature type="region of interest" description="Disordered" evidence="2">
    <location>
        <begin position="269"/>
        <end position="317"/>
    </location>
</feature>
<evidence type="ECO:0000313" key="4">
    <source>
        <dbReference type="EMBL" id="GJS97947.1"/>
    </source>
</evidence>
<gene>
    <name evidence="4" type="ORF">Tco_0819117</name>
</gene>
<comment type="caution">
    <text evidence="4">The sequence shown here is derived from an EMBL/GenBank/DDBJ whole genome shotgun (WGS) entry which is preliminary data.</text>
</comment>
<dbReference type="Pfam" id="PF07727">
    <property type="entry name" value="RVT_2"/>
    <property type="match status" value="1"/>
</dbReference>
<evidence type="ECO:0000256" key="1">
    <source>
        <dbReference type="SAM" id="Coils"/>
    </source>
</evidence>
<reference evidence="4" key="2">
    <citation type="submission" date="2022-01" db="EMBL/GenBank/DDBJ databases">
        <authorList>
            <person name="Yamashiro T."/>
            <person name="Shiraishi A."/>
            <person name="Satake H."/>
            <person name="Nakayama K."/>
        </authorList>
    </citation>
    <scope>NUCLEOTIDE SEQUENCE</scope>
</reference>
<feature type="region of interest" description="Disordered" evidence="2">
    <location>
        <begin position="337"/>
        <end position="376"/>
    </location>
</feature>
<dbReference type="EMBL" id="BQNB010012003">
    <property type="protein sequence ID" value="GJS97947.1"/>
    <property type="molecule type" value="Genomic_DNA"/>
</dbReference>
<sequence length="864" mass="98772">MDYIKLLELGMKPCQHIYWTMGFKEGKLTRPYSSKGTKMSSMGELTFFLGLQVQQKKDGIFISQDKYVVEILKKFGFTEVKTASTPMETQKPLLPRMRWYLKGQPKLGLWYLKDSPFDLVAYTDSDYAGASLDRKSTTGVLLVILNTAEFLLLVILNTVSSKTTAWNEFSSTMASAIICLATNQKFNFSKYIFKSMVRNLDDLSGKFLMYPRFVQVFLEQQLDDMPSHKRIYIAPSHTKKIFGNMRRAGKDFSGKVTDLFPTMLVQNQMGEGSAMPTDPQHTPTFIQPSPPPQKTQKPRKPKRKDTQVPQPSGPTDIVADEAVHKELGDSLVRAATTASSLEAEQDSGNITKTRSKATPNESSSLGTTSGGGPRCQETIGDTIAQTRVLDLEKTKTTQQNKIASLKRRVKKLEQKKRSRTHGLKRLHKVDDADNEMFDVDALNDEEVFVAEQEVANEKDDDGEITLAQALIEMKSTKPKVKGVVIQEPGESTTTKSSQLSSQQSQDKGKGIMIEEPMKPNKKDVQIILDEEAAKRLQAEFDEEERLAREKDEANVALTEEWDDIQAKIEADHELAQRLQAEEQEELSDAEKATLFQQLLEKRRKHFAAKRAEEQRNKPPTQAQQRKIMCTYLKNMEGKKLKDLKNKSFDSIQKMFDRAFMRCDHCWTSEQTWWKVVQREQEKNEEEVAIDVVPLAIKSPSIVGWKIHKEGKKSYYQIMRADGKSQMYRIFSHMLKSFSREDLEDLYKLVKAKYESTRPVEDLDLLLWGDLKTMFEPHVEDTVWRNQQDYKVLEWKLYDSCGVHSLRMQHVYIYMLVEKRYPLTPSTITDMLNKKLQGRIVGIKSLLNAASITAAHIRVNAAQLC</sequence>
<proteinExistence type="predicted"/>
<reference evidence="4" key="1">
    <citation type="journal article" date="2022" name="Int. J. Mol. Sci.">
        <title>Draft Genome of Tanacetum Coccineum: Genomic Comparison of Closely Related Tanacetum-Family Plants.</title>
        <authorList>
            <person name="Yamashiro T."/>
            <person name="Shiraishi A."/>
            <person name="Nakayama K."/>
            <person name="Satake H."/>
        </authorList>
    </citation>
    <scope>NUCLEOTIDE SEQUENCE</scope>
</reference>
<organism evidence="4 5">
    <name type="scientific">Tanacetum coccineum</name>
    <dbReference type="NCBI Taxonomy" id="301880"/>
    <lineage>
        <taxon>Eukaryota</taxon>
        <taxon>Viridiplantae</taxon>
        <taxon>Streptophyta</taxon>
        <taxon>Embryophyta</taxon>
        <taxon>Tracheophyta</taxon>
        <taxon>Spermatophyta</taxon>
        <taxon>Magnoliopsida</taxon>
        <taxon>eudicotyledons</taxon>
        <taxon>Gunneridae</taxon>
        <taxon>Pentapetalae</taxon>
        <taxon>asterids</taxon>
        <taxon>campanulids</taxon>
        <taxon>Asterales</taxon>
        <taxon>Asteraceae</taxon>
        <taxon>Asteroideae</taxon>
        <taxon>Anthemideae</taxon>
        <taxon>Anthemidinae</taxon>
        <taxon>Tanacetum</taxon>
    </lineage>
</organism>
<dbReference type="InterPro" id="IPR013103">
    <property type="entry name" value="RVT_2"/>
</dbReference>
<feature type="coiled-coil region" evidence="1">
    <location>
        <begin position="388"/>
        <end position="415"/>
    </location>
</feature>
<evidence type="ECO:0000256" key="2">
    <source>
        <dbReference type="SAM" id="MobiDB-lite"/>
    </source>
</evidence>
<name>A0ABQ5A9W3_9ASTR</name>